<dbReference type="Proteomes" id="UP000780801">
    <property type="component" value="Unassembled WGS sequence"/>
</dbReference>
<protein>
    <recommendedName>
        <fullName evidence="3">NAD(P)-binding domain-containing protein</fullName>
    </recommendedName>
</protein>
<reference evidence="1" key="1">
    <citation type="journal article" date="2020" name="Fungal Divers.">
        <title>Resolving the Mortierellaceae phylogeny through synthesis of multi-gene phylogenetics and phylogenomics.</title>
        <authorList>
            <person name="Vandepol N."/>
            <person name="Liber J."/>
            <person name="Desiro A."/>
            <person name="Na H."/>
            <person name="Kennedy M."/>
            <person name="Barry K."/>
            <person name="Grigoriev I.V."/>
            <person name="Miller A.N."/>
            <person name="O'Donnell K."/>
            <person name="Stajich J.E."/>
            <person name="Bonito G."/>
        </authorList>
    </citation>
    <scope>NUCLEOTIDE SEQUENCE</scope>
    <source>
        <strain evidence="1">KOD1015</strain>
    </source>
</reference>
<name>A0A9P6K9Y1_9FUNG</name>
<dbReference type="GO" id="GO:0005737">
    <property type="term" value="C:cytoplasm"/>
    <property type="evidence" value="ECO:0007669"/>
    <property type="project" value="TreeGrafter"/>
</dbReference>
<dbReference type="EMBL" id="JAABOA010005595">
    <property type="protein sequence ID" value="KAF9575540.1"/>
    <property type="molecule type" value="Genomic_DNA"/>
</dbReference>
<evidence type="ECO:0000313" key="2">
    <source>
        <dbReference type="Proteomes" id="UP000780801"/>
    </source>
</evidence>
<dbReference type="PANTHER" id="PTHR48079">
    <property type="entry name" value="PROTEIN YEEZ"/>
    <property type="match status" value="1"/>
</dbReference>
<dbReference type="InterPro" id="IPR051783">
    <property type="entry name" value="NAD(P)-dependent_oxidoreduct"/>
</dbReference>
<dbReference type="SUPFAM" id="SSF51735">
    <property type="entry name" value="NAD(P)-binding Rossmann-fold domains"/>
    <property type="match status" value="1"/>
</dbReference>
<feature type="non-terminal residue" evidence="1">
    <location>
        <position position="318"/>
    </location>
</feature>
<sequence length="318" mass="34877">MAPVTKVFVTGITGYIGGTALDLLLKKESTNTKYAFRALVRSPERAEQDIRPLGIEPVIGSLDDVDIIQREATNADVVLHFADADHFPAIKAILQGLSERSVGDQRRKRPILIHTSGTGVLLDRAKGQFKSEEIYRDDDEAKLKAIPHDQPHRNVDIEILSQDLVGKVDTYIVAPPTIWGRGTGPVNKNSIQIPHQIQLSLKSKQALQAGKGLNVWSRIHVIDLGRFYVELLERSLEEPQEHGVVGTLPKNVEGYYFAEDGEFTFGEVAQEIAAVFKELGINSSGEVKSVDADNAAEVEKYFEGISGFLLGGNSRAPA</sequence>
<dbReference type="Gene3D" id="3.40.50.720">
    <property type="entry name" value="NAD(P)-binding Rossmann-like Domain"/>
    <property type="match status" value="1"/>
</dbReference>
<proteinExistence type="predicted"/>
<dbReference type="GO" id="GO:0004029">
    <property type="term" value="F:aldehyde dehydrogenase (NAD+) activity"/>
    <property type="evidence" value="ECO:0007669"/>
    <property type="project" value="TreeGrafter"/>
</dbReference>
<dbReference type="PANTHER" id="PTHR48079:SF6">
    <property type="entry name" value="NAD(P)-BINDING DOMAIN-CONTAINING PROTEIN-RELATED"/>
    <property type="match status" value="1"/>
</dbReference>
<evidence type="ECO:0008006" key="3">
    <source>
        <dbReference type="Google" id="ProtNLM"/>
    </source>
</evidence>
<gene>
    <name evidence="1" type="ORF">BGW38_008211</name>
</gene>
<organism evidence="1 2">
    <name type="scientific">Lunasporangiospora selenospora</name>
    <dbReference type="NCBI Taxonomy" id="979761"/>
    <lineage>
        <taxon>Eukaryota</taxon>
        <taxon>Fungi</taxon>
        <taxon>Fungi incertae sedis</taxon>
        <taxon>Mucoromycota</taxon>
        <taxon>Mortierellomycotina</taxon>
        <taxon>Mortierellomycetes</taxon>
        <taxon>Mortierellales</taxon>
        <taxon>Mortierellaceae</taxon>
        <taxon>Lunasporangiospora</taxon>
    </lineage>
</organism>
<evidence type="ECO:0000313" key="1">
    <source>
        <dbReference type="EMBL" id="KAF9575540.1"/>
    </source>
</evidence>
<dbReference type="AlphaFoldDB" id="A0A9P6K9Y1"/>
<accession>A0A9P6K9Y1</accession>
<keyword evidence="2" id="KW-1185">Reference proteome</keyword>
<dbReference type="InterPro" id="IPR036291">
    <property type="entry name" value="NAD(P)-bd_dom_sf"/>
</dbReference>
<dbReference type="OrthoDB" id="10262413at2759"/>
<comment type="caution">
    <text evidence="1">The sequence shown here is derived from an EMBL/GenBank/DDBJ whole genome shotgun (WGS) entry which is preliminary data.</text>
</comment>